<protein>
    <submittedName>
        <fullName evidence="1">WGR domain-containing protein</fullName>
    </submittedName>
</protein>
<comment type="caution">
    <text evidence="1">The sequence shown here is derived from an EMBL/GenBank/DDBJ whole genome shotgun (WGS) entry which is preliminary data.</text>
</comment>
<dbReference type="AlphaFoldDB" id="A0A964BV85"/>
<keyword evidence="2" id="KW-1185">Reference proteome</keyword>
<dbReference type="RefSeq" id="WP_229642823.1">
    <property type="nucleotide sequence ID" value="NZ_JADWDC010000107.1"/>
</dbReference>
<sequence length="97" mass="11469">MLSYQLDKYLYSSWQKDTRFYIIELCQDLWGNWLLRKTWGSAAKRDLGRSISTVCPNYQTGIELYYKAEKRRLSRGYDVISASSRSDLDRKSLIKIS</sequence>
<proteinExistence type="predicted"/>
<name>A0A964BV85_9CYAN</name>
<gene>
    <name evidence="1" type="ORF">I4641_22535</name>
</gene>
<evidence type="ECO:0000313" key="1">
    <source>
        <dbReference type="EMBL" id="MCC0179724.1"/>
    </source>
</evidence>
<dbReference type="Proteomes" id="UP000729733">
    <property type="component" value="Unassembled WGS sequence"/>
</dbReference>
<evidence type="ECO:0000313" key="2">
    <source>
        <dbReference type="Proteomes" id="UP000729733"/>
    </source>
</evidence>
<reference evidence="1" key="1">
    <citation type="journal article" date="2021" name="Antonie Van Leeuwenhoek">
        <title>Draft genome and description of Waterburya agarophytonicola gen. nov. sp. nov. (Pleurocapsales, Cyanobacteria): a seaweed symbiont.</title>
        <authorList>
            <person name="Bonthond G."/>
            <person name="Shalygin S."/>
            <person name="Bayer T."/>
            <person name="Weinberger F."/>
        </authorList>
    </citation>
    <scope>NUCLEOTIDE SEQUENCE</scope>
    <source>
        <strain evidence="1">KI4</strain>
    </source>
</reference>
<accession>A0A964BV85</accession>
<organism evidence="1 2">
    <name type="scientific">Waterburya agarophytonicola KI4</name>
    <dbReference type="NCBI Taxonomy" id="2874699"/>
    <lineage>
        <taxon>Bacteria</taxon>
        <taxon>Bacillati</taxon>
        <taxon>Cyanobacteriota</taxon>
        <taxon>Cyanophyceae</taxon>
        <taxon>Pleurocapsales</taxon>
        <taxon>Hyellaceae</taxon>
        <taxon>Waterburya</taxon>
        <taxon>Waterburya agarophytonicola</taxon>
    </lineage>
</organism>
<dbReference type="EMBL" id="JADWDC010000107">
    <property type="protein sequence ID" value="MCC0179724.1"/>
    <property type="molecule type" value="Genomic_DNA"/>
</dbReference>